<dbReference type="Pfam" id="PF05368">
    <property type="entry name" value="NmrA"/>
    <property type="match status" value="1"/>
</dbReference>
<dbReference type="CDD" id="cd05259">
    <property type="entry name" value="PCBER_SDR_a"/>
    <property type="match status" value="1"/>
</dbReference>
<keyword evidence="5" id="KW-1185">Reference proteome</keyword>
<dbReference type="InterPro" id="IPR008030">
    <property type="entry name" value="NmrA-like"/>
</dbReference>
<dbReference type="PANTHER" id="PTHR47706:SF9">
    <property type="entry name" value="NMRA-LIKE DOMAIN-CONTAINING PROTEIN-RELATED"/>
    <property type="match status" value="1"/>
</dbReference>
<evidence type="ECO:0000256" key="2">
    <source>
        <dbReference type="ARBA" id="ARBA00023002"/>
    </source>
</evidence>
<evidence type="ECO:0000256" key="1">
    <source>
        <dbReference type="ARBA" id="ARBA00022857"/>
    </source>
</evidence>
<sequence>MTQEFKAVTLLGATGNLGPHILSSLLRTGFEVTVLSRSQSSAASKLPSGVRVRQSDYSFASLVEAFKGQDVVVSTISTLNVQQQLNIIDAAVAAKVKRFVPSEFGSDTSVDDEDDMATFIKEKKEVVRHLRTKEASGLSWTALCPGPWIDWMLEEGNGLLGLDIKSKTATIVDSGDQEFTGSTLGLVAKATATILMRPEETKNRYLQVQAFTLTQKSIIEAVERVTNTKFSTKKISRAELLSLAAKHLDEGDMARGQYELVTATLCSGSKIVRFPERAVQGNKVLGLAEEEDLEEMIKRVLAKLENI</sequence>
<reference evidence="4" key="1">
    <citation type="submission" date="2016-03" db="EMBL/GenBank/DDBJ databases">
        <title>Draft genome sequence of Rosellinia necatrix.</title>
        <authorList>
            <person name="Kanematsu S."/>
        </authorList>
    </citation>
    <scope>NUCLEOTIDE SEQUENCE [LARGE SCALE GENOMIC DNA]</scope>
    <source>
        <strain evidence="4">W97</strain>
    </source>
</reference>
<dbReference type="InterPro" id="IPR051609">
    <property type="entry name" value="NmrA/Isoflavone_reductase-like"/>
</dbReference>
<dbReference type="EMBL" id="DF977504">
    <property type="protein sequence ID" value="GAP93231.2"/>
    <property type="molecule type" value="Genomic_DNA"/>
</dbReference>
<dbReference type="Proteomes" id="UP000054516">
    <property type="component" value="Unassembled WGS sequence"/>
</dbReference>
<protein>
    <submittedName>
        <fullName evidence="4">Putative 2`-hydroxyisoflavone reductase</fullName>
    </submittedName>
</protein>
<name>A0A1W2TX16_ROSNE</name>
<dbReference type="InterPro" id="IPR045312">
    <property type="entry name" value="PCBER-like"/>
</dbReference>
<gene>
    <name evidence="4" type="ORF">SAMD00023353_5900490</name>
</gene>
<keyword evidence="1" id="KW-0521">NADP</keyword>
<dbReference type="PANTHER" id="PTHR47706">
    <property type="entry name" value="NMRA-LIKE FAMILY PROTEIN"/>
    <property type="match status" value="1"/>
</dbReference>
<evidence type="ECO:0000313" key="4">
    <source>
        <dbReference type="EMBL" id="GAP93231.2"/>
    </source>
</evidence>
<dbReference type="InterPro" id="IPR036291">
    <property type="entry name" value="NAD(P)-bd_dom_sf"/>
</dbReference>
<evidence type="ECO:0000259" key="3">
    <source>
        <dbReference type="Pfam" id="PF05368"/>
    </source>
</evidence>
<proteinExistence type="predicted"/>
<dbReference type="AlphaFoldDB" id="A0A1W2TX16"/>
<dbReference type="OrthoDB" id="9984533at2759"/>
<dbReference type="Gene3D" id="3.40.50.720">
    <property type="entry name" value="NAD(P)-binding Rossmann-like Domain"/>
    <property type="match status" value="1"/>
</dbReference>
<keyword evidence="2" id="KW-0560">Oxidoreductase</keyword>
<dbReference type="GO" id="GO:0016491">
    <property type="term" value="F:oxidoreductase activity"/>
    <property type="evidence" value="ECO:0007669"/>
    <property type="project" value="UniProtKB-KW"/>
</dbReference>
<dbReference type="OMA" id="HINNVMI"/>
<accession>A0A1W2TX16</accession>
<evidence type="ECO:0000313" key="5">
    <source>
        <dbReference type="Proteomes" id="UP000054516"/>
    </source>
</evidence>
<feature type="domain" description="NmrA-like" evidence="3">
    <location>
        <begin position="6"/>
        <end position="133"/>
    </location>
</feature>
<organism evidence="4">
    <name type="scientific">Rosellinia necatrix</name>
    <name type="common">White root-rot fungus</name>
    <dbReference type="NCBI Taxonomy" id="77044"/>
    <lineage>
        <taxon>Eukaryota</taxon>
        <taxon>Fungi</taxon>
        <taxon>Dikarya</taxon>
        <taxon>Ascomycota</taxon>
        <taxon>Pezizomycotina</taxon>
        <taxon>Sordariomycetes</taxon>
        <taxon>Xylariomycetidae</taxon>
        <taxon>Xylariales</taxon>
        <taxon>Xylariaceae</taxon>
        <taxon>Rosellinia</taxon>
    </lineage>
</organism>
<dbReference type="SUPFAM" id="SSF51735">
    <property type="entry name" value="NAD(P)-binding Rossmann-fold domains"/>
    <property type="match status" value="1"/>
</dbReference>
<dbReference type="Gene3D" id="3.90.25.10">
    <property type="entry name" value="UDP-galactose 4-epimerase, domain 1"/>
    <property type="match status" value="1"/>
</dbReference>